<comment type="caution">
    <text evidence="2">The sequence shown here is derived from an EMBL/GenBank/DDBJ whole genome shotgun (WGS) entry which is preliminary data.</text>
</comment>
<protein>
    <submittedName>
        <fullName evidence="2">FXSXX-COOH protein</fullName>
    </submittedName>
</protein>
<organism evidence="2 3">
    <name type="scientific">Paractinoplanes ovalisporus</name>
    <dbReference type="NCBI Taxonomy" id="2810368"/>
    <lineage>
        <taxon>Bacteria</taxon>
        <taxon>Bacillati</taxon>
        <taxon>Actinomycetota</taxon>
        <taxon>Actinomycetes</taxon>
        <taxon>Micromonosporales</taxon>
        <taxon>Micromonosporaceae</taxon>
        <taxon>Paractinoplanes</taxon>
    </lineage>
</organism>
<gene>
    <name evidence="2" type="primary">fxsA</name>
    <name evidence="2" type="ORF">JIG36_09265</name>
</gene>
<dbReference type="Proteomes" id="UP000632138">
    <property type="component" value="Unassembled WGS sequence"/>
</dbReference>
<reference evidence="2 3" key="1">
    <citation type="submission" date="2021-01" db="EMBL/GenBank/DDBJ databases">
        <title>Actinoplanes sp. nov. LDG1-06 isolated from lichen.</title>
        <authorList>
            <person name="Saeng-In P."/>
            <person name="Phongsopitanun W."/>
            <person name="Kanchanasin P."/>
            <person name="Yuki M."/>
            <person name="Kudo T."/>
            <person name="Ohkuma M."/>
            <person name="Tanasupawat S."/>
        </authorList>
    </citation>
    <scope>NUCLEOTIDE SEQUENCE [LARGE SCALE GENOMIC DNA]</scope>
    <source>
        <strain evidence="2 3">LDG1-06</strain>
    </source>
</reference>
<evidence type="ECO:0000313" key="2">
    <source>
        <dbReference type="EMBL" id="MBM2615742.1"/>
    </source>
</evidence>
<keyword evidence="3" id="KW-1185">Reference proteome</keyword>
<accession>A0ABS2A7C4</accession>
<feature type="region of interest" description="Disordered" evidence="1">
    <location>
        <begin position="1"/>
        <end position="21"/>
    </location>
</feature>
<evidence type="ECO:0000256" key="1">
    <source>
        <dbReference type="SAM" id="MobiDB-lite"/>
    </source>
</evidence>
<name>A0ABS2A7C4_9ACTN</name>
<dbReference type="RefSeq" id="WP_203375599.1">
    <property type="nucleotide sequence ID" value="NZ_JAENHP010000002.1"/>
</dbReference>
<proteinExistence type="predicted"/>
<dbReference type="EMBL" id="JAENHP010000002">
    <property type="protein sequence ID" value="MBM2615742.1"/>
    <property type="molecule type" value="Genomic_DNA"/>
</dbReference>
<dbReference type="InterPro" id="IPR026334">
    <property type="entry name" value="FxSxx-COOH"/>
</dbReference>
<dbReference type="NCBIfam" id="TIGR04268">
    <property type="entry name" value="FxSxx-COOH"/>
    <property type="match status" value="1"/>
</dbReference>
<evidence type="ECO:0000313" key="3">
    <source>
        <dbReference type="Proteomes" id="UP000632138"/>
    </source>
</evidence>
<sequence length="62" mass="6578">MSETTGAPDSAETRGDAVPDVTRIPLSQLEPAENPVLEAAIRRLVDEVTDGREVTAQFGNSP</sequence>